<feature type="compositionally biased region" description="Basic and acidic residues" evidence="1">
    <location>
        <begin position="1"/>
        <end position="10"/>
    </location>
</feature>
<name>A0A0F9M290_9ZZZZ</name>
<evidence type="ECO:0000256" key="1">
    <source>
        <dbReference type="SAM" id="MobiDB-lite"/>
    </source>
</evidence>
<dbReference type="AlphaFoldDB" id="A0A0F9M290"/>
<protein>
    <submittedName>
        <fullName evidence="2">Uncharacterized protein</fullName>
    </submittedName>
</protein>
<feature type="region of interest" description="Disordered" evidence="1">
    <location>
        <begin position="1"/>
        <end position="46"/>
    </location>
</feature>
<sequence>MVEWLSERVQHGPNISGGSRESRGPTFREQDEMAKKEKIRAKKEKAEKRKAIDSKIQRALNLLKEAILLEMDEMVEKHKEKCKQCKNE</sequence>
<reference evidence="2" key="1">
    <citation type="journal article" date="2015" name="Nature">
        <title>Complex archaea that bridge the gap between prokaryotes and eukaryotes.</title>
        <authorList>
            <person name="Spang A."/>
            <person name="Saw J.H."/>
            <person name="Jorgensen S.L."/>
            <person name="Zaremba-Niedzwiedzka K."/>
            <person name="Martijn J."/>
            <person name="Lind A.E."/>
            <person name="van Eijk R."/>
            <person name="Schleper C."/>
            <person name="Guy L."/>
            <person name="Ettema T.J."/>
        </authorList>
    </citation>
    <scope>NUCLEOTIDE SEQUENCE</scope>
</reference>
<evidence type="ECO:0000313" key="2">
    <source>
        <dbReference type="EMBL" id="KKN01495.1"/>
    </source>
</evidence>
<organism evidence="2">
    <name type="scientific">marine sediment metagenome</name>
    <dbReference type="NCBI Taxonomy" id="412755"/>
    <lineage>
        <taxon>unclassified sequences</taxon>
        <taxon>metagenomes</taxon>
        <taxon>ecological metagenomes</taxon>
    </lineage>
</organism>
<proteinExistence type="predicted"/>
<gene>
    <name evidence="2" type="ORF">LCGC14_1127240</name>
</gene>
<accession>A0A0F9M290</accession>
<dbReference type="EMBL" id="LAZR01005255">
    <property type="protein sequence ID" value="KKN01495.1"/>
    <property type="molecule type" value="Genomic_DNA"/>
</dbReference>
<feature type="compositionally biased region" description="Basic and acidic residues" evidence="1">
    <location>
        <begin position="20"/>
        <end position="36"/>
    </location>
</feature>
<comment type="caution">
    <text evidence="2">The sequence shown here is derived from an EMBL/GenBank/DDBJ whole genome shotgun (WGS) entry which is preliminary data.</text>
</comment>